<feature type="transmembrane region" description="Helical" evidence="1">
    <location>
        <begin position="145"/>
        <end position="164"/>
    </location>
</feature>
<reference evidence="2 3" key="2">
    <citation type="journal article" date="2010" name="J. Bacteriol.">
        <title>Genome sequence of the polysaccharide-degrading, thermophilic anaerobe Spirochaeta thermophila DSM 6192.</title>
        <authorList>
            <person name="Angelov A."/>
            <person name="Liebl S."/>
            <person name="Ballschmiter M."/>
            <person name="Bomeke M."/>
            <person name="Lehmann R."/>
            <person name="Liesegang H."/>
            <person name="Daniel R."/>
            <person name="Liebl W."/>
        </authorList>
    </citation>
    <scope>NUCLEOTIDE SEQUENCE [LARGE SCALE GENOMIC DNA]</scope>
    <source>
        <strain evidence="3">ATCC 49972 / DSM 6192 / RI 19.B1</strain>
    </source>
</reference>
<dbReference type="AlphaFoldDB" id="E0RU79"/>
<evidence type="ECO:0000313" key="2">
    <source>
        <dbReference type="EMBL" id="ADN02300.1"/>
    </source>
</evidence>
<dbReference type="Proteomes" id="UP000001296">
    <property type="component" value="Chromosome"/>
</dbReference>
<feature type="transmembrane region" description="Helical" evidence="1">
    <location>
        <begin position="100"/>
        <end position="125"/>
    </location>
</feature>
<dbReference type="KEGG" id="sta:STHERM_c13600"/>
<evidence type="ECO:0000313" key="3">
    <source>
        <dbReference type="Proteomes" id="UP000001296"/>
    </source>
</evidence>
<feature type="transmembrane region" description="Helical" evidence="1">
    <location>
        <begin position="21"/>
        <end position="44"/>
    </location>
</feature>
<proteinExistence type="predicted"/>
<name>E0RU79_WINT6</name>
<dbReference type="HOGENOM" id="CLU_1146628_0_0_12"/>
<gene>
    <name evidence="2" type="ordered locus">STHERM_c13600</name>
</gene>
<reference key="1">
    <citation type="submission" date="2009-08" db="EMBL/GenBank/DDBJ databases">
        <title>The genome sequence of Spirochaeta thermophila DSM6192.</title>
        <authorList>
            <person name="Angelov A."/>
            <person name="Mientus M."/>
            <person name="Wittenberg S."/>
            <person name="Lehmann R."/>
            <person name="Liesegang H."/>
            <person name="Daniel R."/>
            <person name="Liebl W."/>
        </authorList>
    </citation>
    <scope>NUCLEOTIDE SEQUENCE</scope>
    <source>
        <strain>DSM 6192</strain>
    </source>
</reference>
<keyword evidence="1" id="KW-1133">Transmembrane helix</keyword>
<dbReference type="PaxDb" id="665571-STHERM_c13600"/>
<accession>E0RU79</accession>
<feature type="transmembrane region" description="Helical" evidence="1">
    <location>
        <begin position="213"/>
        <end position="232"/>
    </location>
</feature>
<sequence>MKALQRGVLYLKRDALLRRDSLITLFPVVIALSFVFMSLGFFTSSNADEFSTYLIMFYFTGWAIAASAHKELQQKGAHHEWFTLPVATWEKALFRMIPSLVLWPLVFFPLVWVGRMLSVILFAIIDPSHHFFLVSLYPKEVGDLVLTYSLGHALFYFGGVYFTSHPVPKTILVTILGFFLLGMWTAGWLWVWTRLKGLSFFGWIEGAVSLSKGFSTGISIFTTLVFWGLSFIRMKEREARGV</sequence>
<feature type="transmembrane region" description="Helical" evidence="1">
    <location>
        <begin position="50"/>
        <end position="68"/>
    </location>
</feature>
<keyword evidence="1" id="KW-0812">Transmembrane</keyword>
<evidence type="ECO:0000256" key="1">
    <source>
        <dbReference type="SAM" id="Phobius"/>
    </source>
</evidence>
<feature type="transmembrane region" description="Helical" evidence="1">
    <location>
        <begin position="171"/>
        <end position="193"/>
    </location>
</feature>
<protein>
    <submittedName>
        <fullName evidence="2">Uncharacterized protein</fullName>
    </submittedName>
</protein>
<keyword evidence="1" id="KW-0472">Membrane</keyword>
<organism evidence="2 3">
    <name type="scientific">Winmispira thermophila (strain ATCC 49972 / DSM 6192 / RI 19.B1)</name>
    <name type="common">Spirochaeta thermophila</name>
    <dbReference type="NCBI Taxonomy" id="665571"/>
    <lineage>
        <taxon>Bacteria</taxon>
        <taxon>Pseudomonadati</taxon>
        <taxon>Spirochaetota</taxon>
        <taxon>Spirochaetia</taxon>
        <taxon>Winmispirales</taxon>
        <taxon>Winmispiraceae</taxon>
        <taxon>Winmispira</taxon>
    </lineage>
</organism>
<dbReference type="EMBL" id="CP001698">
    <property type="protein sequence ID" value="ADN02300.1"/>
    <property type="molecule type" value="Genomic_DNA"/>
</dbReference>